<comment type="caution">
    <text evidence="1">The sequence shown here is derived from an EMBL/GenBank/DDBJ whole genome shotgun (WGS) entry which is preliminary data.</text>
</comment>
<dbReference type="EMBL" id="CAJNDS010002103">
    <property type="protein sequence ID" value="CAE7328605.1"/>
    <property type="molecule type" value="Genomic_DNA"/>
</dbReference>
<protein>
    <submittedName>
        <fullName evidence="1">Uncharacterized protein</fullName>
    </submittedName>
</protein>
<proteinExistence type="predicted"/>
<name>A0A812NXA4_9DINO</name>
<sequence length="168" mass="18538">MDPFTVPVPGGPPLAEGFVEAFLRLGDLLASGSFWRKVADKPTGLAYLADVMMLGQVSEAARIRRACLRRLAVRSASYEAGRRLVLQDLFLKEVFQGTAGCYLPYMEAAPDDPRVRTLLQWCGVATEMDQASLMKALRFVRDTQVEDLGLVSEPWMPLGPSSQSAKMR</sequence>
<organism evidence="1 2">
    <name type="scientific">Symbiodinium natans</name>
    <dbReference type="NCBI Taxonomy" id="878477"/>
    <lineage>
        <taxon>Eukaryota</taxon>
        <taxon>Sar</taxon>
        <taxon>Alveolata</taxon>
        <taxon>Dinophyceae</taxon>
        <taxon>Suessiales</taxon>
        <taxon>Symbiodiniaceae</taxon>
        <taxon>Symbiodinium</taxon>
    </lineage>
</organism>
<reference evidence="1" key="1">
    <citation type="submission" date="2021-02" db="EMBL/GenBank/DDBJ databases">
        <authorList>
            <person name="Dougan E. K."/>
            <person name="Rhodes N."/>
            <person name="Thang M."/>
            <person name="Chan C."/>
        </authorList>
    </citation>
    <scope>NUCLEOTIDE SEQUENCE</scope>
</reference>
<dbReference type="AlphaFoldDB" id="A0A812NXA4"/>
<gene>
    <name evidence="1" type="ORF">SNAT2548_LOCUS17201</name>
</gene>
<keyword evidence="2" id="KW-1185">Reference proteome</keyword>
<dbReference type="Proteomes" id="UP000604046">
    <property type="component" value="Unassembled WGS sequence"/>
</dbReference>
<evidence type="ECO:0000313" key="1">
    <source>
        <dbReference type="EMBL" id="CAE7328605.1"/>
    </source>
</evidence>
<dbReference type="OrthoDB" id="429765at2759"/>
<accession>A0A812NXA4</accession>
<evidence type="ECO:0000313" key="2">
    <source>
        <dbReference type="Proteomes" id="UP000604046"/>
    </source>
</evidence>